<dbReference type="EMBL" id="OC921004">
    <property type="protein sequence ID" value="CAD7653034.1"/>
    <property type="molecule type" value="Genomic_DNA"/>
</dbReference>
<keyword evidence="5" id="KW-1185">Reference proteome</keyword>
<protein>
    <recommendedName>
        <fullName evidence="3">Major facilitator superfamily (MFS) profile domain-containing protein</fullName>
    </recommendedName>
</protein>
<dbReference type="Gene3D" id="1.20.1250.20">
    <property type="entry name" value="MFS general substrate transporter like domains"/>
    <property type="match status" value="2"/>
</dbReference>
<evidence type="ECO:0000259" key="3">
    <source>
        <dbReference type="PROSITE" id="PS50850"/>
    </source>
</evidence>
<dbReference type="PANTHER" id="PTHR11360:SF284">
    <property type="entry name" value="EG:103B4.3 PROTEIN-RELATED"/>
    <property type="match status" value="1"/>
</dbReference>
<dbReference type="Proteomes" id="UP000728032">
    <property type="component" value="Unassembled WGS sequence"/>
</dbReference>
<dbReference type="PROSITE" id="PS50850">
    <property type="entry name" value="MFS"/>
    <property type="match status" value="1"/>
</dbReference>
<dbReference type="InterPro" id="IPR036259">
    <property type="entry name" value="MFS_trans_sf"/>
</dbReference>
<dbReference type="GO" id="GO:0016020">
    <property type="term" value="C:membrane"/>
    <property type="evidence" value="ECO:0007669"/>
    <property type="project" value="UniProtKB-SubCell"/>
</dbReference>
<accession>A0A7R9M3U0</accession>
<feature type="transmembrane region" description="Helical" evidence="2">
    <location>
        <begin position="105"/>
        <end position="130"/>
    </location>
</feature>
<dbReference type="PANTHER" id="PTHR11360">
    <property type="entry name" value="MONOCARBOXYLATE TRANSPORTER"/>
    <property type="match status" value="1"/>
</dbReference>
<keyword evidence="2" id="KW-1133">Transmembrane helix</keyword>
<dbReference type="InterPro" id="IPR011701">
    <property type="entry name" value="MFS"/>
</dbReference>
<keyword evidence="2" id="KW-0472">Membrane</keyword>
<dbReference type="SUPFAM" id="SSF103473">
    <property type="entry name" value="MFS general substrate transporter"/>
    <property type="match status" value="1"/>
</dbReference>
<dbReference type="OrthoDB" id="6513636at2759"/>
<organism evidence="4">
    <name type="scientific">Oppiella nova</name>
    <dbReference type="NCBI Taxonomy" id="334625"/>
    <lineage>
        <taxon>Eukaryota</taxon>
        <taxon>Metazoa</taxon>
        <taxon>Ecdysozoa</taxon>
        <taxon>Arthropoda</taxon>
        <taxon>Chelicerata</taxon>
        <taxon>Arachnida</taxon>
        <taxon>Acari</taxon>
        <taxon>Acariformes</taxon>
        <taxon>Sarcoptiformes</taxon>
        <taxon>Oribatida</taxon>
        <taxon>Brachypylina</taxon>
        <taxon>Oppioidea</taxon>
        <taxon>Oppiidae</taxon>
        <taxon>Oppiella</taxon>
    </lineage>
</organism>
<dbReference type="InterPro" id="IPR020846">
    <property type="entry name" value="MFS_dom"/>
</dbReference>
<sequence length="298" mass="32486">MGTGGDAVNLMVFFGLSNAFGRAFFGYIADFPSLNRIILYGLSVLSYGVAIAPDGGWGWVVVFGCFMISLINDGFFYTTGLFYAKFLTEYHESEAITSLFNSIMMGIYFCSGTGIGVCGTGIGIAIFALLSDHLIETYGWKGAMLLLSGLMFSCVAFSSLFRKVDYMEEKSDLKTALKETFDFRILTDVVFVYFSFANFLYGAVYYVPIIFLKDHVVKTGMGTGGDAVNLIVYFGLSNAFGRVLFGYIADFPSLNRIILYGLSVLSYGVAVGLIAAFGQNYTILVILIIIFGLAEGLS</sequence>
<dbReference type="AlphaFoldDB" id="A0A7R9M3U0"/>
<proteinExistence type="predicted"/>
<keyword evidence="2" id="KW-0812">Transmembrane</keyword>
<feature type="transmembrane region" description="Helical" evidence="2">
    <location>
        <begin position="59"/>
        <end position="84"/>
    </location>
</feature>
<feature type="domain" description="Major facilitator superfamily (MFS) profile" evidence="3">
    <location>
        <begin position="190"/>
        <end position="298"/>
    </location>
</feature>
<gene>
    <name evidence="4" type="ORF">ONB1V03_LOCUS9692</name>
</gene>
<feature type="transmembrane region" description="Helical" evidence="2">
    <location>
        <begin position="6"/>
        <end position="25"/>
    </location>
</feature>
<feature type="transmembrane region" description="Helical" evidence="2">
    <location>
        <begin position="185"/>
        <end position="207"/>
    </location>
</feature>
<evidence type="ECO:0000256" key="2">
    <source>
        <dbReference type="SAM" id="Phobius"/>
    </source>
</evidence>
<evidence type="ECO:0000313" key="5">
    <source>
        <dbReference type="Proteomes" id="UP000728032"/>
    </source>
</evidence>
<evidence type="ECO:0000313" key="4">
    <source>
        <dbReference type="EMBL" id="CAD7653034.1"/>
    </source>
</evidence>
<evidence type="ECO:0000256" key="1">
    <source>
        <dbReference type="ARBA" id="ARBA00004141"/>
    </source>
</evidence>
<dbReference type="Pfam" id="PF07690">
    <property type="entry name" value="MFS_1"/>
    <property type="match status" value="1"/>
</dbReference>
<dbReference type="InterPro" id="IPR050327">
    <property type="entry name" value="Proton-linked_MCT"/>
</dbReference>
<reference evidence="4" key="1">
    <citation type="submission" date="2020-11" db="EMBL/GenBank/DDBJ databases">
        <authorList>
            <person name="Tran Van P."/>
        </authorList>
    </citation>
    <scope>NUCLEOTIDE SEQUENCE</scope>
</reference>
<name>A0A7R9M3U0_9ACAR</name>
<dbReference type="EMBL" id="CAJPVJ010006179">
    <property type="protein sequence ID" value="CAG2170221.1"/>
    <property type="molecule type" value="Genomic_DNA"/>
</dbReference>
<feature type="transmembrane region" description="Helical" evidence="2">
    <location>
        <begin position="227"/>
        <end position="245"/>
    </location>
</feature>
<feature type="transmembrane region" description="Helical" evidence="2">
    <location>
        <begin position="142"/>
        <end position="164"/>
    </location>
</feature>
<comment type="subcellular location">
    <subcellularLocation>
        <location evidence="1">Membrane</location>
        <topology evidence="1">Multi-pass membrane protein</topology>
    </subcellularLocation>
</comment>
<dbReference type="GO" id="GO:0008028">
    <property type="term" value="F:monocarboxylic acid transmembrane transporter activity"/>
    <property type="evidence" value="ECO:0007669"/>
    <property type="project" value="TreeGrafter"/>
</dbReference>